<dbReference type="Proteomes" id="UP000823521">
    <property type="component" value="Unassembled WGS sequence"/>
</dbReference>
<protein>
    <submittedName>
        <fullName evidence="2">Maleylpyruvate isomerase family mycothiol-dependent enzyme</fullName>
    </submittedName>
</protein>
<keyword evidence="3" id="KW-1185">Reference proteome</keyword>
<name>A0ABS3VXL8_MICEH</name>
<dbReference type="InterPro" id="IPR017517">
    <property type="entry name" value="Maleyloyr_isom"/>
</dbReference>
<reference evidence="2 3" key="1">
    <citation type="submission" date="2019-12" db="EMBL/GenBank/DDBJ databases">
        <title>Whole genome sequencing of endophytic Actinobacterium Micromonospora sp. MPMI6T.</title>
        <authorList>
            <person name="Evv R."/>
            <person name="Podile A.R."/>
        </authorList>
    </citation>
    <scope>NUCLEOTIDE SEQUENCE [LARGE SCALE GENOMIC DNA]</scope>
    <source>
        <strain evidence="2 3">MPMI6</strain>
    </source>
</reference>
<accession>A0ABS3VXL8</accession>
<proteinExistence type="predicted"/>
<dbReference type="GO" id="GO:0016853">
    <property type="term" value="F:isomerase activity"/>
    <property type="evidence" value="ECO:0007669"/>
    <property type="project" value="UniProtKB-KW"/>
</dbReference>
<dbReference type="NCBIfam" id="TIGR03083">
    <property type="entry name" value="maleylpyruvate isomerase family mycothiol-dependent enzyme"/>
    <property type="match status" value="1"/>
</dbReference>
<organism evidence="2 3">
    <name type="scientific">Micromonospora echinofusca</name>
    <dbReference type="NCBI Taxonomy" id="47858"/>
    <lineage>
        <taxon>Bacteria</taxon>
        <taxon>Bacillati</taxon>
        <taxon>Actinomycetota</taxon>
        <taxon>Actinomycetes</taxon>
        <taxon>Micromonosporales</taxon>
        <taxon>Micromonosporaceae</taxon>
        <taxon>Micromonospora</taxon>
    </lineage>
</organism>
<gene>
    <name evidence="2" type="ORF">GSF22_24345</name>
</gene>
<evidence type="ECO:0000259" key="1">
    <source>
        <dbReference type="Pfam" id="PF11716"/>
    </source>
</evidence>
<comment type="caution">
    <text evidence="2">The sequence shown here is derived from an EMBL/GenBank/DDBJ whole genome shotgun (WGS) entry which is preliminary data.</text>
</comment>
<dbReference type="InterPro" id="IPR024344">
    <property type="entry name" value="MDMPI_metal-binding"/>
</dbReference>
<keyword evidence="2" id="KW-0413">Isomerase</keyword>
<feature type="domain" description="Mycothiol-dependent maleylpyruvate isomerase metal-binding" evidence="1">
    <location>
        <begin position="79"/>
        <end position="197"/>
    </location>
</feature>
<evidence type="ECO:0000313" key="2">
    <source>
        <dbReference type="EMBL" id="MBO4209103.1"/>
    </source>
</evidence>
<evidence type="ECO:0000313" key="3">
    <source>
        <dbReference type="Proteomes" id="UP000823521"/>
    </source>
</evidence>
<dbReference type="SUPFAM" id="SSF109854">
    <property type="entry name" value="DinB/YfiT-like putative metalloenzymes"/>
    <property type="match status" value="1"/>
</dbReference>
<dbReference type="EMBL" id="WVUH01000262">
    <property type="protein sequence ID" value="MBO4209103.1"/>
    <property type="molecule type" value="Genomic_DNA"/>
</dbReference>
<dbReference type="InterPro" id="IPR034660">
    <property type="entry name" value="DinB/YfiT-like"/>
</dbReference>
<sequence>MAFGILPAYSGPAGTPGTVTRVGRCPARPVVRSAPAPGRTDVTATITGAQWTAVRTALEETGDRFGELVLSVPADAMATRHWTVAELAAHVGSVGWLYAHRLRPELAPLPVPALDDHLLGTTVDTIADVNELVLRHLTDRDPAALVDRLTADIGTILDASAGRDPEELWPWLGDARLPLAGVLAHLLNELLLHGWDIGRARRVPWTIPPEHSALFFELFIVGMVRHGYGRLMDADRPPPARRIVVRFQSAYTEPVTFVLADGLVTVGDPAERVDVQVTFEPPALSLMLFGRLGRARAALSGRVRLRGPRPWLLAPFMRVLRAPT</sequence>
<dbReference type="Pfam" id="PF11716">
    <property type="entry name" value="MDMPI_N"/>
    <property type="match status" value="1"/>
</dbReference>